<dbReference type="Proteomes" id="UP000077826">
    <property type="component" value="Unassembled WGS sequence"/>
</dbReference>
<dbReference type="RefSeq" id="WP_023288221.1">
    <property type="nucleotide sequence ID" value="NZ_BIIH01000031.1"/>
</dbReference>
<evidence type="ECO:0000256" key="3">
    <source>
        <dbReference type="ARBA" id="ARBA00022448"/>
    </source>
</evidence>
<comment type="subcellular location">
    <subcellularLocation>
        <location evidence="1">Cell membrane</location>
        <topology evidence="1">Multi-pass membrane protein</topology>
    </subcellularLocation>
</comment>
<proteinExistence type="inferred from homology"/>
<evidence type="ECO:0000256" key="8">
    <source>
        <dbReference type="SAM" id="Phobius"/>
    </source>
</evidence>
<dbReference type="InterPro" id="IPR020846">
    <property type="entry name" value="MFS_dom"/>
</dbReference>
<gene>
    <name evidence="10" type="primary">ynfM_4</name>
    <name evidence="10" type="ORF">SAMEA2273558_05348</name>
</gene>
<evidence type="ECO:0000256" key="7">
    <source>
        <dbReference type="ARBA" id="ARBA00023136"/>
    </source>
</evidence>
<evidence type="ECO:0000256" key="6">
    <source>
        <dbReference type="ARBA" id="ARBA00022989"/>
    </source>
</evidence>
<feature type="transmembrane region" description="Helical" evidence="8">
    <location>
        <begin position="253"/>
        <end position="273"/>
    </location>
</feature>
<keyword evidence="7 8" id="KW-0472">Membrane</keyword>
<feature type="transmembrane region" description="Helical" evidence="8">
    <location>
        <begin position="106"/>
        <end position="127"/>
    </location>
</feature>
<dbReference type="Pfam" id="PF07690">
    <property type="entry name" value="MFS_1"/>
    <property type="match status" value="1"/>
</dbReference>
<evidence type="ECO:0000256" key="1">
    <source>
        <dbReference type="ARBA" id="ARBA00004651"/>
    </source>
</evidence>
<dbReference type="GO" id="GO:0005886">
    <property type="term" value="C:plasma membrane"/>
    <property type="evidence" value="ECO:0007669"/>
    <property type="project" value="UniProtKB-SubCell"/>
</dbReference>
<dbReference type="GO" id="GO:0022857">
    <property type="term" value="F:transmembrane transporter activity"/>
    <property type="evidence" value="ECO:0007669"/>
    <property type="project" value="InterPro"/>
</dbReference>
<evidence type="ECO:0000313" key="11">
    <source>
        <dbReference type="Proteomes" id="UP000077826"/>
    </source>
</evidence>
<dbReference type="SUPFAM" id="SSF103473">
    <property type="entry name" value="MFS general substrate transporter"/>
    <property type="match status" value="1"/>
</dbReference>
<feature type="transmembrane region" description="Helical" evidence="8">
    <location>
        <begin position="170"/>
        <end position="189"/>
    </location>
</feature>
<evidence type="ECO:0000256" key="2">
    <source>
        <dbReference type="ARBA" id="ARBA00008335"/>
    </source>
</evidence>
<dbReference type="PANTHER" id="PTHR43271:SF1">
    <property type="entry name" value="INNER MEMBRANE TRANSPORT PROTEIN YNFM"/>
    <property type="match status" value="1"/>
</dbReference>
<evidence type="ECO:0000256" key="4">
    <source>
        <dbReference type="ARBA" id="ARBA00022475"/>
    </source>
</evidence>
<keyword evidence="3" id="KW-0813">Transport</keyword>
<evidence type="ECO:0000313" key="10">
    <source>
        <dbReference type="EMBL" id="SAT99746.1"/>
    </source>
</evidence>
<evidence type="ECO:0000259" key="9">
    <source>
        <dbReference type="PROSITE" id="PS50850"/>
    </source>
</evidence>
<dbReference type="PROSITE" id="PS50850">
    <property type="entry name" value="MFS"/>
    <property type="match status" value="1"/>
</dbReference>
<feature type="transmembrane region" description="Helical" evidence="8">
    <location>
        <begin position="370"/>
        <end position="391"/>
    </location>
</feature>
<dbReference type="InterPro" id="IPR011701">
    <property type="entry name" value="MFS"/>
</dbReference>
<keyword evidence="4" id="KW-1003">Cell membrane</keyword>
<accession>A0AAX2BBQ3</accession>
<evidence type="ECO:0000256" key="5">
    <source>
        <dbReference type="ARBA" id="ARBA00022692"/>
    </source>
</evidence>
<feature type="transmembrane region" description="Helical" evidence="8">
    <location>
        <begin position="345"/>
        <end position="364"/>
    </location>
</feature>
<dbReference type="PANTHER" id="PTHR43271">
    <property type="entry name" value="BLL2771 PROTEIN"/>
    <property type="match status" value="1"/>
</dbReference>
<dbReference type="EMBL" id="FLDK01000024">
    <property type="protein sequence ID" value="SAT99746.1"/>
    <property type="molecule type" value="Genomic_DNA"/>
</dbReference>
<name>A0AAX2BBQ3_KLEPN</name>
<feature type="transmembrane region" description="Helical" evidence="8">
    <location>
        <begin position="139"/>
        <end position="158"/>
    </location>
</feature>
<keyword evidence="6 8" id="KW-1133">Transmembrane helix</keyword>
<dbReference type="InterPro" id="IPR036259">
    <property type="entry name" value="MFS_trans_sf"/>
</dbReference>
<feature type="transmembrane region" description="Helical" evidence="8">
    <location>
        <begin position="12"/>
        <end position="31"/>
    </location>
</feature>
<feature type="domain" description="Major facilitator superfamily (MFS) profile" evidence="9">
    <location>
        <begin position="15"/>
        <end position="396"/>
    </location>
</feature>
<dbReference type="Gene3D" id="1.20.1250.20">
    <property type="entry name" value="MFS general substrate transporter like domains"/>
    <property type="match status" value="1"/>
</dbReference>
<comment type="caution">
    <text evidence="10">The sequence shown here is derived from an EMBL/GenBank/DDBJ whole genome shotgun (WGS) entry which is preliminary data.</text>
</comment>
<dbReference type="AlphaFoldDB" id="A0AAX2BBQ3"/>
<keyword evidence="5 8" id="KW-0812">Transmembrane</keyword>
<protein>
    <submittedName>
        <fullName evidence="10">Permease</fullName>
    </submittedName>
</protein>
<feature type="transmembrane region" description="Helical" evidence="8">
    <location>
        <begin position="285"/>
        <end position="303"/>
    </location>
</feature>
<sequence length="410" mass="44376">MGNIIKDGSGSYFPMLFILPLAGLAELASLYSIQALLPKLSEVYHIPLNQVGMILSAEVGFLAFAMLFSGSLSDRFGRKPVIFASLFAGGVLTLLCALAPSWQVLVIFRALLGIAVSGVTAAITVYISEEVSPGMAGIITSYFIFGNSLGSMSGRVIATQMMEHFSVEVIFSLFGCVLIIIALAVKFLLPASRNFKASSSLQLSVVFRGGLNHIRNIKVSLCFITGFILFGSFTSIFNFLAFNLHNAPYNLDYTWIGLIPLSFSLTFFIAPYAARQAIRYGSMNVLSFLISFMMVGVFITFIAESVWLFISGVVLLSAAFFSSHSIILAWVSARTSSAKGQATSFYLLSYYSGGAVMGYVNGWLFAIQGWGGLAISCLVMLGIGLMITRVISAKYEYQKAAEKNSLSEII</sequence>
<organism evidence="10 11">
    <name type="scientific">Klebsiella pneumoniae</name>
    <dbReference type="NCBI Taxonomy" id="573"/>
    <lineage>
        <taxon>Bacteria</taxon>
        <taxon>Pseudomonadati</taxon>
        <taxon>Pseudomonadota</taxon>
        <taxon>Gammaproteobacteria</taxon>
        <taxon>Enterobacterales</taxon>
        <taxon>Enterobacteriaceae</taxon>
        <taxon>Klebsiella/Raoultella group</taxon>
        <taxon>Klebsiella</taxon>
        <taxon>Klebsiella pneumoniae complex</taxon>
    </lineage>
</organism>
<feature type="transmembrane region" description="Helical" evidence="8">
    <location>
        <begin position="51"/>
        <end position="69"/>
    </location>
</feature>
<comment type="similarity">
    <text evidence="2">Belongs to the major facilitator superfamily.</text>
</comment>
<feature type="transmembrane region" description="Helical" evidence="8">
    <location>
        <begin position="221"/>
        <end position="241"/>
    </location>
</feature>
<reference evidence="10 11" key="1">
    <citation type="submission" date="2016-04" db="EMBL/GenBank/DDBJ databases">
        <authorList>
            <consortium name="Pathogen Informatics"/>
        </authorList>
    </citation>
    <scope>NUCLEOTIDE SEQUENCE [LARGE SCALE GENOMIC DNA]</scope>
    <source>
        <strain evidence="11">k480</strain>
    </source>
</reference>
<dbReference type="CDD" id="cd17324">
    <property type="entry name" value="MFS_NepI_like"/>
    <property type="match status" value="1"/>
</dbReference>
<feature type="transmembrane region" description="Helical" evidence="8">
    <location>
        <begin position="81"/>
        <end position="100"/>
    </location>
</feature>
<feature type="transmembrane region" description="Helical" evidence="8">
    <location>
        <begin position="309"/>
        <end position="333"/>
    </location>
</feature>